<keyword evidence="2" id="KW-1185">Reference proteome</keyword>
<dbReference type="AlphaFoldDB" id="A0A7W7QU68"/>
<sequence length="46" mass="4908">MSTEPSRTASSGFARSSPRWWPMTVLHTGNLREAGASEESITAVAS</sequence>
<organism evidence="1 2">
    <name type="scientific">Streptosporangium saharense</name>
    <dbReference type="NCBI Taxonomy" id="1706840"/>
    <lineage>
        <taxon>Bacteria</taxon>
        <taxon>Bacillati</taxon>
        <taxon>Actinomycetota</taxon>
        <taxon>Actinomycetes</taxon>
        <taxon>Streptosporangiales</taxon>
        <taxon>Streptosporangiaceae</taxon>
        <taxon>Streptosporangium</taxon>
    </lineage>
</organism>
<dbReference type="Proteomes" id="UP000552644">
    <property type="component" value="Unassembled WGS sequence"/>
</dbReference>
<evidence type="ECO:0000313" key="1">
    <source>
        <dbReference type="EMBL" id="MBB4919818.1"/>
    </source>
</evidence>
<accession>A0A7W7QU68</accession>
<protein>
    <submittedName>
        <fullName evidence="1">Uncharacterized protein</fullName>
    </submittedName>
</protein>
<name>A0A7W7QU68_9ACTN</name>
<dbReference type="EMBL" id="JACHJP010000011">
    <property type="protein sequence ID" value="MBB4919818.1"/>
    <property type="molecule type" value="Genomic_DNA"/>
</dbReference>
<evidence type="ECO:0000313" key="2">
    <source>
        <dbReference type="Proteomes" id="UP000552644"/>
    </source>
</evidence>
<comment type="caution">
    <text evidence="1">The sequence shown here is derived from an EMBL/GenBank/DDBJ whole genome shotgun (WGS) entry which is preliminary data.</text>
</comment>
<reference evidence="1 2" key="1">
    <citation type="submission" date="2020-08" db="EMBL/GenBank/DDBJ databases">
        <title>Genomic Encyclopedia of Type Strains, Phase III (KMG-III): the genomes of soil and plant-associated and newly described type strains.</title>
        <authorList>
            <person name="Whitman W."/>
        </authorList>
    </citation>
    <scope>NUCLEOTIDE SEQUENCE [LARGE SCALE GENOMIC DNA]</scope>
    <source>
        <strain evidence="1 2">CECT 8840</strain>
    </source>
</reference>
<gene>
    <name evidence="1" type="ORF">FHS44_006962</name>
</gene>
<dbReference type="RefSeq" id="WP_246436537.1">
    <property type="nucleotide sequence ID" value="NZ_JACHJP010000011.1"/>
</dbReference>
<proteinExistence type="predicted"/>